<feature type="signal peptide" evidence="4">
    <location>
        <begin position="1"/>
        <end position="33"/>
    </location>
</feature>
<dbReference type="Gene3D" id="3.10.20.310">
    <property type="entry name" value="membrane protein fhac"/>
    <property type="match status" value="1"/>
</dbReference>
<dbReference type="Proteomes" id="UP000026913">
    <property type="component" value="Chromosome"/>
</dbReference>
<evidence type="ECO:0000256" key="4">
    <source>
        <dbReference type="SAM" id="SignalP"/>
    </source>
</evidence>
<dbReference type="PANTHER" id="PTHR34597">
    <property type="entry name" value="SLR1661 PROTEIN"/>
    <property type="match status" value="1"/>
</dbReference>
<dbReference type="AlphaFoldDB" id="A0A024E7B7"/>
<dbReference type="InterPro" id="IPR035251">
    <property type="entry name" value="ShlB_POTRA"/>
</dbReference>
<dbReference type="InterPro" id="IPR005565">
    <property type="entry name" value="Hemolysn_activator_HlyB_C"/>
</dbReference>
<dbReference type="PANTHER" id="PTHR34597:SF3">
    <property type="entry name" value="OUTER MEMBRANE TRANSPORTER CDIB"/>
    <property type="match status" value="1"/>
</dbReference>
<sequence length="575" mass="63604">MPYSFRVVPRRCWSPCTLLLASLLSLSASALQAAEPSAPGQEVLRQQQQQQRDLQQLQLEQRRRQLERGSFGPAPVAPAVPASVPADERCWPLSGTRVGGVTLISSKTLDERIKPQLSSCMGVGQINYLLATITGLYVDAGYIASRPYLRSAPVAGQSLDIVVDEGYVESIELADQRLPVSLGGAFPGMLGKPLYLRDLEQGLDQLNRLRSLDLTADIAPGSQPGASRIILRSRSSGQSRWALGLGVDNLGSASTGRDRDTLSLSLDSPLELNDALNVSASDTPNRGDRYSRNASLYYAIPYGYWTYSVFASHAEYRAPFKLSTLKFHSSGITDQLSVRADRVLWRDQSHQFSANLQLAHKDVDSYLENIRLGIQSPTLTVAEAGLNLFWLNSAVWNLDVNYAQGLRWFGADDDAQRQVNNLPKAQFRKYRAGLSQWRNGQFGQQTWQWQSQLNIQYSPDPLPAIEQLLGTDDSAVRGYRVNSASGASGAIWRNTLRLPLRSDWPVQVTPRLGLDNGWIKADHGTQGQRLSGASAGVNLSWKNLQVDVDYQRSLNTPSGLRHEPETWLMRMGLQI</sequence>
<evidence type="ECO:0000259" key="6">
    <source>
        <dbReference type="Pfam" id="PF08479"/>
    </source>
</evidence>
<protein>
    <submittedName>
        <fullName evidence="8">Hemolysin activator HlyB</fullName>
    </submittedName>
</protein>
<accession>A0A024E7B7</accession>
<dbReference type="GO" id="GO:0046819">
    <property type="term" value="P:protein secretion by the type V secretion system"/>
    <property type="evidence" value="ECO:0007669"/>
    <property type="project" value="TreeGrafter"/>
</dbReference>
<dbReference type="KEGG" id="pman:OU5_1396"/>
<dbReference type="InterPro" id="IPR051544">
    <property type="entry name" value="TPS_OM_transporter"/>
</dbReference>
<dbReference type="HOGENOM" id="CLU_020581_4_0_6"/>
<dbReference type="Pfam" id="PF17287">
    <property type="entry name" value="POTRA_3"/>
    <property type="match status" value="1"/>
</dbReference>
<evidence type="ECO:0000256" key="3">
    <source>
        <dbReference type="ARBA" id="ARBA00023237"/>
    </source>
</evidence>
<evidence type="ECO:0000256" key="2">
    <source>
        <dbReference type="ARBA" id="ARBA00022692"/>
    </source>
</evidence>
<keyword evidence="4" id="KW-0732">Signal</keyword>
<evidence type="ECO:0000256" key="1">
    <source>
        <dbReference type="ARBA" id="ARBA00022452"/>
    </source>
</evidence>
<dbReference type="Pfam" id="PF08479">
    <property type="entry name" value="POTRA_2"/>
    <property type="match status" value="1"/>
</dbReference>
<dbReference type="InterPro" id="IPR027282">
    <property type="entry name" value="TPS"/>
</dbReference>
<dbReference type="EMBL" id="CP005960">
    <property type="protein sequence ID" value="AHZ68475.1"/>
    <property type="molecule type" value="Genomic_DNA"/>
</dbReference>
<evidence type="ECO:0000313" key="8">
    <source>
        <dbReference type="EMBL" id="AHZ68475.1"/>
    </source>
</evidence>
<feature type="domain" description="Polypeptide-transport-associated ShlB-type" evidence="6">
    <location>
        <begin position="92"/>
        <end position="166"/>
    </location>
</feature>
<evidence type="ECO:0000259" key="7">
    <source>
        <dbReference type="Pfam" id="PF17287"/>
    </source>
</evidence>
<feature type="domain" description="ShlB POTRA" evidence="7">
    <location>
        <begin position="167"/>
        <end position="220"/>
    </location>
</feature>
<reference evidence="8 9" key="1">
    <citation type="journal article" date="2012" name="J. Bacteriol.">
        <title>Genome sequence of cold-adapted Pseudomonas mandelii strain JR-1.</title>
        <authorList>
            <person name="Jang S.H."/>
            <person name="Kim J."/>
            <person name="Kim J."/>
            <person name="Hong S."/>
            <person name="Lee C."/>
        </authorList>
    </citation>
    <scope>NUCLEOTIDE SEQUENCE [LARGE SCALE GENOMIC DNA]</scope>
    <source>
        <strain evidence="8 9">JR-1</strain>
    </source>
</reference>
<evidence type="ECO:0000259" key="5">
    <source>
        <dbReference type="Pfam" id="PF03865"/>
    </source>
</evidence>
<dbReference type="PIRSF" id="PIRSF029745">
    <property type="entry name" value="FhaC"/>
    <property type="match status" value="1"/>
</dbReference>
<organism evidence="8 9">
    <name type="scientific">Pseudomonas mandelii JR-1</name>
    <dbReference type="NCBI Taxonomy" id="1147786"/>
    <lineage>
        <taxon>Bacteria</taxon>
        <taxon>Pseudomonadati</taxon>
        <taxon>Pseudomonadota</taxon>
        <taxon>Gammaproteobacteria</taxon>
        <taxon>Pseudomonadales</taxon>
        <taxon>Pseudomonadaceae</taxon>
        <taxon>Pseudomonas</taxon>
    </lineage>
</organism>
<proteinExistence type="predicted"/>
<dbReference type="GO" id="GO:0008320">
    <property type="term" value="F:protein transmembrane transporter activity"/>
    <property type="evidence" value="ECO:0007669"/>
    <property type="project" value="TreeGrafter"/>
</dbReference>
<dbReference type="Gene3D" id="2.40.160.50">
    <property type="entry name" value="membrane protein fhac: a member of the omp85/tpsb transporter family"/>
    <property type="match status" value="1"/>
</dbReference>
<keyword evidence="2" id="KW-0812">Transmembrane</keyword>
<keyword evidence="1" id="KW-1134">Transmembrane beta strand</keyword>
<dbReference type="RefSeq" id="WP_010458482.1">
    <property type="nucleotide sequence ID" value="NZ_CP005960.1"/>
</dbReference>
<dbReference type="GO" id="GO:0098046">
    <property type="term" value="C:type V protein secretion system complex"/>
    <property type="evidence" value="ECO:0007669"/>
    <property type="project" value="TreeGrafter"/>
</dbReference>
<feature type="domain" description="Haemolysin activator HlyB C-terminal" evidence="5">
    <location>
        <begin position="225"/>
        <end position="538"/>
    </location>
</feature>
<dbReference type="InterPro" id="IPR013686">
    <property type="entry name" value="Polypept-transport_assoc_ShlB"/>
</dbReference>
<feature type="chain" id="PRO_5001528199" evidence="4">
    <location>
        <begin position="34"/>
        <end position="575"/>
    </location>
</feature>
<gene>
    <name evidence="8" type="ORF">OU5_1396</name>
</gene>
<dbReference type="Pfam" id="PF03865">
    <property type="entry name" value="ShlB"/>
    <property type="match status" value="1"/>
</dbReference>
<keyword evidence="3" id="KW-0998">Cell outer membrane</keyword>
<name>A0A024E7B7_9PSED</name>
<dbReference type="OrthoDB" id="290122at2"/>
<keyword evidence="1" id="KW-0472">Membrane</keyword>
<evidence type="ECO:0000313" key="9">
    <source>
        <dbReference type="Proteomes" id="UP000026913"/>
    </source>
</evidence>